<feature type="compositionally biased region" description="Basic and acidic residues" evidence="1">
    <location>
        <begin position="668"/>
        <end position="683"/>
    </location>
</feature>
<dbReference type="Gene3D" id="2.60.120.920">
    <property type="match status" value="1"/>
</dbReference>
<dbReference type="GeneID" id="24094861"/>
<dbReference type="InterPro" id="IPR050618">
    <property type="entry name" value="Ubq-SigPath_Reg"/>
</dbReference>
<feature type="region of interest" description="Disordered" evidence="1">
    <location>
        <begin position="234"/>
        <end position="282"/>
    </location>
</feature>
<dbReference type="SUPFAM" id="SSF49899">
    <property type="entry name" value="Concanavalin A-like lectins/glucanases"/>
    <property type="match status" value="1"/>
</dbReference>
<feature type="domain" description="B30.2/SPRY" evidence="2">
    <location>
        <begin position="271"/>
        <end position="462"/>
    </location>
</feature>
<dbReference type="InterPro" id="IPR001870">
    <property type="entry name" value="B30.2/SPRY"/>
</dbReference>
<keyword evidence="5" id="KW-1185">Reference proteome</keyword>
<dbReference type="InParanoid" id="J4GM05"/>
<dbReference type="SMART" id="SM00449">
    <property type="entry name" value="SPRY"/>
    <property type="match status" value="1"/>
</dbReference>
<feature type="compositionally biased region" description="Polar residues" evidence="1">
    <location>
        <begin position="65"/>
        <end position="75"/>
    </location>
</feature>
<evidence type="ECO:0000259" key="2">
    <source>
        <dbReference type="PROSITE" id="PS50188"/>
    </source>
</evidence>
<dbReference type="Proteomes" id="UP000006352">
    <property type="component" value="Unassembled WGS sequence"/>
</dbReference>
<proteinExistence type="predicted"/>
<dbReference type="InterPro" id="IPR013320">
    <property type="entry name" value="ConA-like_dom_sf"/>
</dbReference>
<organism evidence="4 5">
    <name type="scientific">Fibroporia radiculosa</name>
    <dbReference type="NCBI Taxonomy" id="599839"/>
    <lineage>
        <taxon>Eukaryota</taxon>
        <taxon>Fungi</taxon>
        <taxon>Dikarya</taxon>
        <taxon>Basidiomycota</taxon>
        <taxon>Agaricomycotina</taxon>
        <taxon>Agaricomycetes</taxon>
        <taxon>Polyporales</taxon>
        <taxon>Fibroporiaceae</taxon>
        <taxon>Fibroporia</taxon>
    </lineage>
</organism>
<evidence type="ECO:0000259" key="3">
    <source>
        <dbReference type="PROSITE" id="PS50897"/>
    </source>
</evidence>
<dbReference type="PANTHER" id="PTHR12864">
    <property type="entry name" value="RAN BINDING PROTEIN 9-RELATED"/>
    <property type="match status" value="1"/>
</dbReference>
<dbReference type="InterPro" id="IPR024964">
    <property type="entry name" value="CTLH/CRA"/>
</dbReference>
<dbReference type="SMART" id="SM00668">
    <property type="entry name" value="CTLH"/>
    <property type="match status" value="1"/>
</dbReference>
<dbReference type="PROSITE" id="PS50897">
    <property type="entry name" value="CTLH"/>
    <property type="match status" value="1"/>
</dbReference>
<dbReference type="Pfam" id="PF10607">
    <property type="entry name" value="CTLH"/>
    <property type="match status" value="1"/>
</dbReference>
<dbReference type="OrthoDB" id="25503at2759"/>
<dbReference type="RefSeq" id="XP_012179233.1">
    <property type="nucleotide sequence ID" value="XM_012323843.1"/>
</dbReference>
<protein>
    <recommendedName>
        <fullName evidence="6">B30.2/SPRY domain-containing protein</fullName>
    </recommendedName>
</protein>
<dbReference type="InterPro" id="IPR006595">
    <property type="entry name" value="CTLH_C"/>
</dbReference>
<reference evidence="4 5" key="1">
    <citation type="journal article" date="2012" name="Appl. Environ. Microbiol.">
        <title>Short-read sequencing for genomic analysis of the brown rot fungus Fibroporia radiculosa.</title>
        <authorList>
            <person name="Tang J.D."/>
            <person name="Perkins A.D."/>
            <person name="Sonstegard T.S."/>
            <person name="Schroeder S.G."/>
            <person name="Burgess S.C."/>
            <person name="Diehl S.V."/>
        </authorList>
    </citation>
    <scope>NUCLEOTIDE SEQUENCE [LARGE SCALE GENOMIC DNA]</scope>
    <source>
        <strain evidence="4 5">TFFH 294</strain>
    </source>
</reference>
<evidence type="ECO:0000313" key="4">
    <source>
        <dbReference type="EMBL" id="CCL99950.1"/>
    </source>
</evidence>
<dbReference type="PROSITE" id="PS50188">
    <property type="entry name" value="B302_SPRY"/>
    <property type="match status" value="1"/>
</dbReference>
<dbReference type="InterPro" id="IPR003877">
    <property type="entry name" value="SPRY_dom"/>
</dbReference>
<feature type="region of interest" description="Disordered" evidence="1">
    <location>
        <begin position="143"/>
        <end position="167"/>
    </location>
</feature>
<feature type="region of interest" description="Disordered" evidence="1">
    <location>
        <begin position="481"/>
        <end position="519"/>
    </location>
</feature>
<dbReference type="Pfam" id="PF00622">
    <property type="entry name" value="SPRY"/>
    <property type="match status" value="1"/>
</dbReference>
<dbReference type="AlphaFoldDB" id="J4GM05"/>
<feature type="region of interest" description="Disordered" evidence="1">
    <location>
        <begin position="87"/>
        <end position="109"/>
    </location>
</feature>
<feature type="compositionally biased region" description="Basic and acidic residues" evidence="1">
    <location>
        <begin position="494"/>
        <end position="518"/>
    </location>
</feature>
<dbReference type="HOGENOM" id="CLU_009129_3_0_1"/>
<dbReference type="InterPro" id="IPR043136">
    <property type="entry name" value="B30.2/SPRY_sf"/>
</dbReference>
<name>J4GM05_9APHY</name>
<dbReference type="InterPro" id="IPR006594">
    <property type="entry name" value="LisH"/>
</dbReference>
<sequence>MSSRSSRSASIPIPAGSSHPARSMLDDAIPIPFARSNNSVNPARRASAIAGSPEDRRRRGPSLSPVRSTISTSPSVRPIVGSYSSIASSTGRGLRPGAHPNSPTNISPAASFQPRIIRAASSPVAQRDPAACLPAPSVPEIPALTSPIRPRRLSAGPRSGLTPSAPRLSASLPAGMHVDVVPNHSILTPPAHAHNSNSFPRPAYLEYSALRDLLLAEPVVSPHVYRTSTISAPVASHGQAPRPGPYPYLRRSLTPVMDSGSEGTHSPSPPPQAPSTTTGQRISMTDFRLPTRWSEHDRAPQLSVSADGRELTFTGHSFTGDRDAAAARANHWIPPACGIYYYEVEILHRGSKGHISIGFSAPNVRLVRLPGLEPLSWGYHADDGWVFAGQKDGSPYGPTYDSGDVIGCGIDFSQSRVFFTKNGALLNSVFDNLPRSGVNLHPAVGLRHTAEAIRVNFGSAPFRYAITDHVRAQRDQIWGSIVGTEDGQGMGKSSSHEDGEKRDEMSAILESSKEKEEASATMQNLISAYLSHHGYARTARAFREQCTKSKKLTTTDGISVKNEEADVAMETEETPGAGSSRDAMNTTDPATSKEQSHHVDPETEDLQNRLSILQAVRTGDVDVAIEGLRMHHPQALEAQEGLLYFRLRCRKFVELVLKAGEATRRAKEATEREKNVKTAEKMHRGGTGGGAEYMLSSVDENGAELDGEGAMDVDDPSPDARVLSTASDQLVSASDLTSAITEQARAALHTALSYGQGLEADFKSDTREVVRTHLRRTFGLVAYEDPEREGGEVGAMAGQEARVELAGEVNQAILESQGRPVHPALETIFRQAGACVTQLGLMGCGPAAFVDVRREFLET</sequence>
<dbReference type="PROSITE" id="PS50896">
    <property type="entry name" value="LISH"/>
    <property type="match status" value="1"/>
</dbReference>
<dbReference type="SMART" id="SM00757">
    <property type="entry name" value="CRA"/>
    <property type="match status" value="1"/>
</dbReference>
<dbReference type="STRING" id="599839.J4GM05"/>
<dbReference type="EMBL" id="HE796958">
    <property type="protein sequence ID" value="CCL99950.1"/>
    <property type="molecule type" value="Genomic_DNA"/>
</dbReference>
<feature type="region of interest" description="Disordered" evidence="1">
    <location>
        <begin position="557"/>
        <end position="605"/>
    </location>
</feature>
<feature type="region of interest" description="Disordered" evidence="1">
    <location>
        <begin position="668"/>
        <end position="690"/>
    </location>
</feature>
<feature type="compositionally biased region" description="Polar residues" evidence="1">
    <location>
        <begin position="582"/>
        <end position="593"/>
    </location>
</feature>
<evidence type="ECO:0000256" key="1">
    <source>
        <dbReference type="SAM" id="MobiDB-lite"/>
    </source>
</evidence>
<gene>
    <name evidence="4" type="ORF">FIBRA_01975</name>
</gene>
<evidence type="ECO:0000313" key="5">
    <source>
        <dbReference type="Proteomes" id="UP000006352"/>
    </source>
</evidence>
<feature type="domain" description="CTLH" evidence="3">
    <location>
        <begin position="605"/>
        <end position="664"/>
    </location>
</feature>
<dbReference type="InterPro" id="IPR013144">
    <property type="entry name" value="CRA_dom"/>
</dbReference>
<feature type="compositionally biased region" description="Low complexity" evidence="1">
    <location>
        <begin position="1"/>
        <end position="18"/>
    </location>
</feature>
<evidence type="ECO:0008006" key="6">
    <source>
        <dbReference type="Google" id="ProtNLM"/>
    </source>
</evidence>
<accession>J4GM05</accession>
<feature type="region of interest" description="Disordered" evidence="1">
    <location>
        <begin position="1"/>
        <end position="75"/>
    </location>
</feature>